<feature type="signal peptide" evidence="3">
    <location>
        <begin position="1"/>
        <end position="30"/>
    </location>
</feature>
<reference evidence="4" key="2">
    <citation type="submission" date="2023-07" db="EMBL/GenBank/DDBJ databases">
        <authorList>
            <consortium name="Lawrence Berkeley National Laboratory"/>
            <person name="Haridas S."/>
            <person name="Hensen N."/>
            <person name="Bonometti L."/>
            <person name="Westerberg I."/>
            <person name="Brannstrom I.O."/>
            <person name="Guillou S."/>
            <person name="Cros-Aarteil S."/>
            <person name="Calhoun S."/>
            <person name="Kuo A."/>
            <person name="Mondo S."/>
            <person name="Pangilinan J."/>
            <person name="Riley R."/>
            <person name="LaButti K."/>
            <person name="Andreopoulos B."/>
            <person name="Lipzen A."/>
            <person name="Chen C."/>
            <person name="Yanf M."/>
            <person name="Daum C."/>
            <person name="Ng V."/>
            <person name="Clum A."/>
            <person name="Steindorff A."/>
            <person name="Ohm R."/>
            <person name="Martin F."/>
            <person name="Silar P."/>
            <person name="Natvig D."/>
            <person name="Lalanne C."/>
            <person name="Gautier V."/>
            <person name="Ament-velasquez S.L."/>
            <person name="Kruys A."/>
            <person name="Hutchinson M.I."/>
            <person name="Powell A.J."/>
            <person name="Barry K."/>
            <person name="Miller A.N."/>
            <person name="Grigoriev I.V."/>
            <person name="Debuchy R."/>
            <person name="Gladieux P."/>
            <person name="Thoren M.H."/>
            <person name="Johannesson H."/>
        </authorList>
    </citation>
    <scope>NUCLEOTIDE SEQUENCE</scope>
    <source>
        <strain evidence="4">FGSC 1904</strain>
    </source>
</reference>
<reference evidence="4" key="1">
    <citation type="journal article" date="2023" name="Mol. Phylogenet. Evol.">
        <title>Genome-scale phylogeny and comparative genomics of the fungal order Sordariales.</title>
        <authorList>
            <person name="Hensen N."/>
            <person name="Bonometti L."/>
            <person name="Westerberg I."/>
            <person name="Brannstrom I.O."/>
            <person name="Guillou S."/>
            <person name="Cros-Aarteil S."/>
            <person name="Calhoun S."/>
            <person name="Haridas S."/>
            <person name="Kuo A."/>
            <person name="Mondo S."/>
            <person name="Pangilinan J."/>
            <person name="Riley R."/>
            <person name="LaButti K."/>
            <person name="Andreopoulos B."/>
            <person name="Lipzen A."/>
            <person name="Chen C."/>
            <person name="Yan M."/>
            <person name="Daum C."/>
            <person name="Ng V."/>
            <person name="Clum A."/>
            <person name="Steindorff A."/>
            <person name="Ohm R.A."/>
            <person name="Martin F."/>
            <person name="Silar P."/>
            <person name="Natvig D.O."/>
            <person name="Lalanne C."/>
            <person name="Gautier V."/>
            <person name="Ament-Velasquez S.L."/>
            <person name="Kruys A."/>
            <person name="Hutchinson M.I."/>
            <person name="Powell A.J."/>
            <person name="Barry K."/>
            <person name="Miller A.N."/>
            <person name="Grigoriev I.V."/>
            <person name="Debuchy R."/>
            <person name="Gladieux P."/>
            <person name="Hiltunen Thoren M."/>
            <person name="Johannesson H."/>
        </authorList>
    </citation>
    <scope>NUCLEOTIDE SEQUENCE</scope>
    <source>
        <strain evidence="4">FGSC 1904</strain>
    </source>
</reference>
<accession>A0AAE0PBN6</accession>
<evidence type="ECO:0000313" key="4">
    <source>
        <dbReference type="EMBL" id="KAK3396630.1"/>
    </source>
</evidence>
<evidence type="ECO:0000256" key="2">
    <source>
        <dbReference type="SAM" id="Phobius"/>
    </source>
</evidence>
<evidence type="ECO:0000256" key="1">
    <source>
        <dbReference type="SAM" id="MobiDB-lite"/>
    </source>
</evidence>
<gene>
    <name evidence="4" type="ORF">B0T20DRAFT_395139</name>
</gene>
<feature type="transmembrane region" description="Helical" evidence="2">
    <location>
        <begin position="225"/>
        <end position="248"/>
    </location>
</feature>
<evidence type="ECO:0000256" key="3">
    <source>
        <dbReference type="SAM" id="SignalP"/>
    </source>
</evidence>
<proteinExistence type="predicted"/>
<organism evidence="4 5">
    <name type="scientific">Sordaria brevicollis</name>
    <dbReference type="NCBI Taxonomy" id="83679"/>
    <lineage>
        <taxon>Eukaryota</taxon>
        <taxon>Fungi</taxon>
        <taxon>Dikarya</taxon>
        <taxon>Ascomycota</taxon>
        <taxon>Pezizomycotina</taxon>
        <taxon>Sordariomycetes</taxon>
        <taxon>Sordariomycetidae</taxon>
        <taxon>Sordariales</taxon>
        <taxon>Sordariaceae</taxon>
        <taxon>Sordaria</taxon>
    </lineage>
</organism>
<keyword evidence="3" id="KW-0732">Signal</keyword>
<keyword evidence="2" id="KW-1133">Transmembrane helix</keyword>
<protein>
    <submittedName>
        <fullName evidence="4">Uncharacterized protein</fullName>
    </submittedName>
</protein>
<dbReference type="AlphaFoldDB" id="A0AAE0PBN6"/>
<sequence>MSCSQPPRNTMPASLLYLVLAQLSARAVLGQISIPPSPTAAPDSNIGFWMSGTLAHGTECSEGYTFTTSRTFVNCCALTDTNCNFITKCRSREVIWSHGANSICQSDATCGSAVILDNYQDPQTRWSWIFCDTKGIENLTIYRNWDRQSLGPALITDSVSSKVSTSTVQLNSIPTSTAPETSTGGTSTSPKAILTANNPTPTPTSPVISSSSSPPETPPPTSSKAWIAAAITGPIVVLSALGLFAFWWKRRRRRRRAKKEPLETSSLAPADLDLAQYHELPVHSMSSKGTDEQVAELPGCSSWFMLPVPVSVPVFELESRESKRAGDPKGVEVGLPRSLVYEVE</sequence>
<dbReference type="Proteomes" id="UP001281003">
    <property type="component" value="Unassembled WGS sequence"/>
</dbReference>
<dbReference type="EMBL" id="JAUTDP010000009">
    <property type="protein sequence ID" value="KAK3396630.1"/>
    <property type="molecule type" value="Genomic_DNA"/>
</dbReference>
<feature type="chain" id="PRO_5042060268" evidence="3">
    <location>
        <begin position="31"/>
        <end position="344"/>
    </location>
</feature>
<keyword evidence="2" id="KW-0472">Membrane</keyword>
<feature type="compositionally biased region" description="Low complexity" evidence="1">
    <location>
        <begin position="169"/>
        <end position="190"/>
    </location>
</feature>
<keyword evidence="5" id="KW-1185">Reference proteome</keyword>
<evidence type="ECO:0000313" key="5">
    <source>
        <dbReference type="Proteomes" id="UP001281003"/>
    </source>
</evidence>
<comment type="caution">
    <text evidence="4">The sequence shown here is derived from an EMBL/GenBank/DDBJ whole genome shotgun (WGS) entry which is preliminary data.</text>
</comment>
<name>A0AAE0PBN6_SORBR</name>
<keyword evidence="2" id="KW-0812">Transmembrane</keyword>
<feature type="region of interest" description="Disordered" evidence="1">
    <location>
        <begin position="169"/>
        <end position="223"/>
    </location>
</feature>
<feature type="compositionally biased region" description="Low complexity" evidence="1">
    <location>
        <begin position="205"/>
        <end position="214"/>
    </location>
</feature>